<reference evidence="2 3" key="1">
    <citation type="submission" date="2024-03" db="EMBL/GenBank/DDBJ databases">
        <title>Aureococcus anophagefferens CCMP1851 and Kratosvirus quantuckense: Draft genome of a second virus-susceptible host strain in the model system.</title>
        <authorList>
            <person name="Chase E."/>
            <person name="Truchon A.R."/>
            <person name="Schepens W."/>
            <person name="Wilhelm S.W."/>
        </authorList>
    </citation>
    <scope>NUCLEOTIDE SEQUENCE [LARGE SCALE GENOMIC DNA]</scope>
    <source>
        <strain evidence="2 3">CCMP1851</strain>
    </source>
</reference>
<dbReference type="Proteomes" id="UP001363151">
    <property type="component" value="Unassembled WGS sequence"/>
</dbReference>
<sequence length="248" mass="26742">MDKKKKKKSMAEADCARRRWQALRAALAVLNAASRPRPALGLALRDVPRAPRPRRALRRRGVRVRGRPRRGMAGEYVALGALDARSSSRTRSACRTTCSSGSRPKRSTPCRRRCCAASPTRTGGPSSPGTRAARRSFVRRRRSSRALAQIDGLLRRKDAPPPLSPVAAVDAELRAHLDKVAEALHGGPARRRQRRWRRSAPPGGLRRLAAEALADASTAAALRRLRAAATIVGDADARGGVRAGAPSA</sequence>
<evidence type="ECO:0000313" key="3">
    <source>
        <dbReference type="Proteomes" id="UP001363151"/>
    </source>
</evidence>
<feature type="compositionally biased region" description="Basic residues" evidence="1">
    <location>
        <begin position="132"/>
        <end position="143"/>
    </location>
</feature>
<organism evidence="2 3">
    <name type="scientific">Aureococcus anophagefferens</name>
    <name type="common">Harmful bloom alga</name>
    <dbReference type="NCBI Taxonomy" id="44056"/>
    <lineage>
        <taxon>Eukaryota</taxon>
        <taxon>Sar</taxon>
        <taxon>Stramenopiles</taxon>
        <taxon>Ochrophyta</taxon>
        <taxon>Pelagophyceae</taxon>
        <taxon>Pelagomonadales</taxon>
        <taxon>Pelagomonadaceae</taxon>
        <taxon>Aureococcus</taxon>
    </lineage>
</organism>
<feature type="compositionally biased region" description="Basic residues" evidence="1">
    <location>
        <begin position="188"/>
        <end position="198"/>
    </location>
</feature>
<evidence type="ECO:0000313" key="2">
    <source>
        <dbReference type="EMBL" id="KAK7230421.1"/>
    </source>
</evidence>
<feature type="compositionally biased region" description="Polar residues" evidence="1">
    <location>
        <begin position="119"/>
        <end position="129"/>
    </location>
</feature>
<feature type="region of interest" description="Disordered" evidence="1">
    <location>
        <begin position="97"/>
        <end position="143"/>
    </location>
</feature>
<accession>A0ABR1FGL7</accession>
<name>A0ABR1FGL7_AURAN</name>
<protein>
    <submittedName>
        <fullName evidence="2">Uncharacterized protein</fullName>
    </submittedName>
</protein>
<comment type="caution">
    <text evidence="2">The sequence shown here is derived from an EMBL/GenBank/DDBJ whole genome shotgun (WGS) entry which is preliminary data.</text>
</comment>
<gene>
    <name evidence="2" type="ORF">SO694_00188012</name>
</gene>
<proteinExistence type="predicted"/>
<dbReference type="EMBL" id="JBBJCI010000433">
    <property type="protein sequence ID" value="KAK7230421.1"/>
    <property type="molecule type" value="Genomic_DNA"/>
</dbReference>
<evidence type="ECO:0000256" key="1">
    <source>
        <dbReference type="SAM" id="MobiDB-lite"/>
    </source>
</evidence>
<feature type="compositionally biased region" description="Basic residues" evidence="1">
    <location>
        <begin position="103"/>
        <end position="114"/>
    </location>
</feature>
<keyword evidence="3" id="KW-1185">Reference proteome</keyword>
<feature type="region of interest" description="Disordered" evidence="1">
    <location>
        <begin position="184"/>
        <end position="203"/>
    </location>
</feature>